<keyword evidence="7" id="KW-1005">Bacterial flagellum biogenesis</keyword>
<feature type="region of interest" description="Disordered" evidence="12">
    <location>
        <begin position="120"/>
        <end position="149"/>
    </location>
</feature>
<keyword evidence="13" id="KW-0966">Cell projection</keyword>
<dbReference type="Pfam" id="PF02050">
    <property type="entry name" value="FliJ"/>
    <property type="match status" value="1"/>
</dbReference>
<name>H8YZ29_9GAMM</name>
<keyword evidence="13" id="KW-0282">Flagellum</keyword>
<evidence type="ECO:0000256" key="2">
    <source>
        <dbReference type="ARBA" id="ARBA00010004"/>
    </source>
</evidence>
<evidence type="ECO:0000256" key="3">
    <source>
        <dbReference type="ARBA" id="ARBA00020392"/>
    </source>
</evidence>
<evidence type="ECO:0000256" key="10">
    <source>
        <dbReference type="ARBA" id="ARBA00023225"/>
    </source>
</evidence>
<evidence type="ECO:0000256" key="12">
    <source>
        <dbReference type="SAM" id="MobiDB-lite"/>
    </source>
</evidence>
<dbReference type="Gene3D" id="1.10.287.1700">
    <property type="match status" value="1"/>
</dbReference>
<comment type="subcellular location">
    <subcellularLocation>
        <location evidence="1">Cell membrane</location>
        <topology evidence="1">Peripheral membrane protein</topology>
        <orientation evidence="1">Cytoplasmic side</orientation>
    </subcellularLocation>
</comment>
<keyword evidence="6" id="KW-0145">Chemotaxis</keyword>
<dbReference type="GO" id="GO:0015031">
    <property type="term" value="P:protein transport"/>
    <property type="evidence" value="ECO:0007669"/>
    <property type="project" value="UniProtKB-KW"/>
</dbReference>
<evidence type="ECO:0000256" key="7">
    <source>
        <dbReference type="ARBA" id="ARBA00022795"/>
    </source>
</evidence>
<dbReference type="HOGENOM" id="CLU_1823052_0_0_6"/>
<dbReference type="GO" id="GO:0044781">
    <property type="term" value="P:bacterial-type flagellum organization"/>
    <property type="evidence" value="ECO:0007669"/>
    <property type="project" value="UniProtKB-KW"/>
</dbReference>
<keyword evidence="13" id="KW-0969">Cilium</keyword>
<evidence type="ECO:0000313" key="14">
    <source>
        <dbReference type="Proteomes" id="UP000002964"/>
    </source>
</evidence>
<keyword evidence="9" id="KW-0472">Membrane</keyword>
<evidence type="ECO:0000256" key="5">
    <source>
        <dbReference type="ARBA" id="ARBA00022475"/>
    </source>
</evidence>
<evidence type="ECO:0000256" key="9">
    <source>
        <dbReference type="ARBA" id="ARBA00023136"/>
    </source>
</evidence>
<accession>H8YZ29</accession>
<comment type="similarity">
    <text evidence="2">Belongs to the FliJ family.</text>
</comment>
<keyword evidence="8" id="KW-0653">Protein transport</keyword>
<keyword evidence="11" id="KW-0175">Coiled coil</keyword>
<evidence type="ECO:0000256" key="8">
    <source>
        <dbReference type="ARBA" id="ARBA00022927"/>
    </source>
</evidence>
<evidence type="ECO:0000256" key="6">
    <source>
        <dbReference type="ARBA" id="ARBA00022500"/>
    </source>
</evidence>
<keyword evidence="14" id="KW-1185">Reference proteome</keyword>
<evidence type="ECO:0000256" key="1">
    <source>
        <dbReference type="ARBA" id="ARBA00004413"/>
    </source>
</evidence>
<evidence type="ECO:0000313" key="13">
    <source>
        <dbReference type="EMBL" id="EIC21956.1"/>
    </source>
</evidence>
<dbReference type="InterPro" id="IPR053716">
    <property type="entry name" value="Flag_assembly_chemotaxis_eff"/>
</dbReference>
<evidence type="ECO:0000256" key="11">
    <source>
        <dbReference type="SAM" id="Coils"/>
    </source>
</evidence>
<dbReference type="OrthoDB" id="5787286at2"/>
<dbReference type="GO" id="GO:0006935">
    <property type="term" value="P:chemotaxis"/>
    <property type="evidence" value="ECO:0007669"/>
    <property type="project" value="UniProtKB-KW"/>
</dbReference>
<keyword evidence="5" id="KW-1003">Cell membrane</keyword>
<gene>
    <name evidence="13" type="ORF">Thi970DRAFT_02193</name>
</gene>
<evidence type="ECO:0000256" key="4">
    <source>
        <dbReference type="ARBA" id="ARBA00022448"/>
    </source>
</evidence>
<dbReference type="InterPro" id="IPR012823">
    <property type="entry name" value="Flagell_FliJ"/>
</dbReference>
<dbReference type="AlphaFoldDB" id="H8YZ29"/>
<dbReference type="GO" id="GO:0005886">
    <property type="term" value="C:plasma membrane"/>
    <property type="evidence" value="ECO:0007669"/>
    <property type="project" value="UniProtKB-SubCell"/>
</dbReference>
<dbReference type="EMBL" id="JH603169">
    <property type="protein sequence ID" value="EIC21956.1"/>
    <property type="molecule type" value="Genomic_DNA"/>
</dbReference>
<dbReference type="GO" id="GO:0071973">
    <property type="term" value="P:bacterial-type flagellum-dependent cell motility"/>
    <property type="evidence" value="ECO:0007669"/>
    <property type="project" value="InterPro"/>
</dbReference>
<dbReference type="eggNOG" id="COG2882">
    <property type="taxonomic scope" value="Bacteria"/>
</dbReference>
<reference evidence="13 14" key="2">
    <citation type="submission" date="2011-11" db="EMBL/GenBank/DDBJ databases">
        <authorList>
            <consortium name="US DOE Joint Genome Institute"/>
            <person name="Lucas S."/>
            <person name="Han J."/>
            <person name="Lapidus A."/>
            <person name="Cheng J.-F."/>
            <person name="Goodwin L."/>
            <person name="Pitluck S."/>
            <person name="Peters L."/>
            <person name="Ovchinnikova G."/>
            <person name="Zhang X."/>
            <person name="Detter J.C."/>
            <person name="Han C."/>
            <person name="Tapia R."/>
            <person name="Land M."/>
            <person name="Hauser L."/>
            <person name="Kyrpides N."/>
            <person name="Ivanova N."/>
            <person name="Pagani I."/>
            <person name="Vogl K."/>
            <person name="Liu Z."/>
            <person name="Overmann J."/>
            <person name="Frigaard N.-U."/>
            <person name="Bryant D."/>
            <person name="Woyke T."/>
        </authorList>
    </citation>
    <scope>NUCLEOTIDE SEQUENCE [LARGE SCALE GENOMIC DNA]</scope>
    <source>
        <strain evidence="13 14">970</strain>
    </source>
</reference>
<dbReference type="NCBIfam" id="TIGR02473">
    <property type="entry name" value="flagell_FliJ"/>
    <property type="match status" value="1"/>
</dbReference>
<feature type="coiled-coil region" evidence="11">
    <location>
        <begin position="67"/>
        <end position="94"/>
    </location>
</feature>
<dbReference type="GO" id="GO:0009288">
    <property type="term" value="C:bacterial-type flagellum"/>
    <property type="evidence" value="ECO:0007669"/>
    <property type="project" value="InterPro"/>
</dbReference>
<protein>
    <recommendedName>
        <fullName evidence="3">Flagellar FliJ protein</fullName>
    </recommendedName>
</protein>
<organism evidence="13 14">
    <name type="scientific">Thiorhodovibrio frisius</name>
    <dbReference type="NCBI Taxonomy" id="631362"/>
    <lineage>
        <taxon>Bacteria</taxon>
        <taxon>Pseudomonadati</taxon>
        <taxon>Pseudomonadota</taxon>
        <taxon>Gammaproteobacteria</taxon>
        <taxon>Chromatiales</taxon>
        <taxon>Chromatiaceae</taxon>
        <taxon>Thiorhodovibrio</taxon>
    </lineage>
</organism>
<keyword evidence="10" id="KW-1006">Bacterial flagellum protein export</keyword>
<dbReference type="Proteomes" id="UP000002964">
    <property type="component" value="Unassembled WGS sequence"/>
</dbReference>
<proteinExistence type="inferred from homology"/>
<dbReference type="RefSeq" id="WP_009148540.1">
    <property type="nucleotide sequence ID" value="NZ_CP121471.1"/>
</dbReference>
<dbReference type="STRING" id="631362.Thi970DRAFT_02193"/>
<sequence>MSVKRFQRLLKVREMIENQAAVGLAGRLEELRRADGQRGQLEELLASYLNTGVPDSVIGMKQVAEMRGQLRTAIEQQELRVAAAEARAEQAREVWMDKRRDSMSLEKLIERRRQVEQVTENRRLQGEQDAWATRKAFEQVQTGDNDERR</sequence>
<keyword evidence="4" id="KW-0813">Transport</keyword>
<reference evidence="14" key="1">
    <citation type="submission" date="2011-06" db="EMBL/GenBank/DDBJ databases">
        <authorList>
            <consortium name="US DOE Joint Genome Institute (JGI-PGF)"/>
            <person name="Lucas S."/>
            <person name="Han J."/>
            <person name="Lapidus A."/>
            <person name="Cheng J.-F."/>
            <person name="Goodwin L."/>
            <person name="Pitluck S."/>
            <person name="Peters L."/>
            <person name="Land M.L."/>
            <person name="Hauser L."/>
            <person name="Vogl K."/>
            <person name="Liu Z."/>
            <person name="Overmann J."/>
            <person name="Frigaard N.-U."/>
            <person name="Bryant D.A."/>
            <person name="Woyke T.J."/>
        </authorList>
    </citation>
    <scope>NUCLEOTIDE SEQUENCE [LARGE SCALE GENOMIC DNA]</scope>
    <source>
        <strain evidence="14">970</strain>
    </source>
</reference>